<accession>A0ABN8GIX4</accession>
<dbReference type="PROSITE" id="PS00194">
    <property type="entry name" value="THIOREDOXIN_1"/>
    <property type="match status" value="1"/>
</dbReference>
<dbReference type="PROSITE" id="PS51352">
    <property type="entry name" value="THIOREDOXIN_2"/>
    <property type="match status" value="1"/>
</dbReference>
<dbReference type="CDD" id="cd02966">
    <property type="entry name" value="TlpA_like_family"/>
    <property type="match status" value="1"/>
</dbReference>
<dbReference type="Gene3D" id="3.40.30.10">
    <property type="entry name" value="Glutaredoxin"/>
    <property type="match status" value="1"/>
</dbReference>
<name>A0ABN8GIX4_9BACL</name>
<evidence type="ECO:0000313" key="3">
    <source>
        <dbReference type="EMBL" id="CAH1204479.1"/>
    </source>
</evidence>
<dbReference type="InterPro" id="IPR017937">
    <property type="entry name" value="Thioredoxin_CS"/>
</dbReference>
<dbReference type="Proteomes" id="UP000838686">
    <property type="component" value="Unassembled WGS sequence"/>
</dbReference>
<dbReference type="InterPro" id="IPR000866">
    <property type="entry name" value="AhpC/TSA"/>
</dbReference>
<dbReference type="PANTHER" id="PTHR42852:SF1">
    <property type="entry name" value="THIOREDOXIN-LIKE PROTEIN YNEN"/>
    <property type="match status" value="1"/>
</dbReference>
<evidence type="ECO:0000256" key="1">
    <source>
        <dbReference type="ARBA" id="ARBA00023157"/>
    </source>
</evidence>
<dbReference type="SUPFAM" id="SSF52833">
    <property type="entry name" value="Thioredoxin-like"/>
    <property type="match status" value="1"/>
</dbReference>
<sequence length="194" mass="21952">MKRTIVLLILVFVLSGAAIYQNNDKMGEALAASSEMNPKPGFTAPTLELPDLDDKPLAIGGKKDKLLLLNFWASWCGPCELEAPDLLELSKKYGDKLELYGVNATTYDKERQAREFVEEFELSFPILMDRDGKATELYKVTTFPTSFIIDSNGIVRERVPGVISLNEWEDLIEKWIDIDERNKEQSTEQGKSEE</sequence>
<comment type="caution">
    <text evidence="3">The sequence shown here is derived from an EMBL/GenBank/DDBJ whole genome shotgun (WGS) entry which is preliminary data.</text>
</comment>
<gene>
    <name evidence="3" type="primary">resA_4</name>
    <name evidence="3" type="ORF">PAECIP111893_02261</name>
</gene>
<dbReference type="EMBL" id="CAKMMF010000010">
    <property type="protein sequence ID" value="CAH1204479.1"/>
    <property type="molecule type" value="Genomic_DNA"/>
</dbReference>
<keyword evidence="4" id="KW-1185">Reference proteome</keyword>
<proteinExistence type="predicted"/>
<dbReference type="RefSeq" id="WP_236341831.1">
    <property type="nucleotide sequence ID" value="NZ_CAKMMF010000010.1"/>
</dbReference>
<reference evidence="3" key="1">
    <citation type="submission" date="2022-01" db="EMBL/GenBank/DDBJ databases">
        <authorList>
            <person name="Criscuolo A."/>
        </authorList>
    </citation>
    <scope>NUCLEOTIDE SEQUENCE</scope>
    <source>
        <strain evidence="3">CIP111893</strain>
    </source>
</reference>
<dbReference type="PANTHER" id="PTHR42852">
    <property type="entry name" value="THIOL:DISULFIDE INTERCHANGE PROTEIN DSBE"/>
    <property type="match status" value="1"/>
</dbReference>
<dbReference type="InterPro" id="IPR013766">
    <property type="entry name" value="Thioredoxin_domain"/>
</dbReference>
<dbReference type="Pfam" id="PF00578">
    <property type="entry name" value="AhpC-TSA"/>
    <property type="match status" value="1"/>
</dbReference>
<protein>
    <submittedName>
        <fullName evidence="3">Thiol-disulfide oxidoreductase ResA</fullName>
    </submittedName>
</protein>
<dbReference type="InterPro" id="IPR050553">
    <property type="entry name" value="Thioredoxin_ResA/DsbE_sf"/>
</dbReference>
<organism evidence="3 4">
    <name type="scientific">Paenibacillus plantiphilus</name>
    <dbReference type="NCBI Taxonomy" id="2905650"/>
    <lineage>
        <taxon>Bacteria</taxon>
        <taxon>Bacillati</taxon>
        <taxon>Bacillota</taxon>
        <taxon>Bacilli</taxon>
        <taxon>Bacillales</taxon>
        <taxon>Paenibacillaceae</taxon>
        <taxon>Paenibacillus</taxon>
    </lineage>
</organism>
<keyword evidence="1" id="KW-1015">Disulfide bond</keyword>
<feature type="domain" description="Thioredoxin" evidence="2">
    <location>
        <begin position="38"/>
        <end position="177"/>
    </location>
</feature>
<evidence type="ECO:0000259" key="2">
    <source>
        <dbReference type="PROSITE" id="PS51352"/>
    </source>
</evidence>
<evidence type="ECO:0000313" key="4">
    <source>
        <dbReference type="Proteomes" id="UP000838686"/>
    </source>
</evidence>
<dbReference type="InterPro" id="IPR036249">
    <property type="entry name" value="Thioredoxin-like_sf"/>
</dbReference>